<evidence type="ECO:0000313" key="1">
    <source>
        <dbReference type="EMBL" id="KKK70604.1"/>
    </source>
</evidence>
<proteinExistence type="predicted"/>
<dbReference type="EMBL" id="LAZR01058113">
    <property type="protein sequence ID" value="KKK70604.1"/>
    <property type="molecule type" value="Genomic_DNA"/>
</dbReference>
<dbReference type="AlphaFoldDB" id="A0A0F8ZW30"/>
<protein>
    <submittedName>
        <fullName evidence="1">Uncharacterized protein</fullName>
    </submittedName>
</protein>
<reference evidence="1" key="1">
    <citation type="journal article" date="2015" name="Nature">
        <title>Complex archaea that bridge the gap between prokaryotes and eukaryotes.</title>
        <authorList>
            <person name="Spang A."/>
            <person name="Saw J.H."/>
            <person name="Jorgensen S.L."/>
            <person name="Zaremba-Niedzwiedzka K."/>
            <person name="Martijn J."/>
            <person name="Lind A.E."/>
            <person name="van Eijk R."/>
            <person name="Schleper C."/>
            <person name="Guy L."/>
            <person name="Ettema T.J."/>
        </authorList>
    </citation>
    <scope>NUCLEOTIDE SEQUENCE</scope>
</reference>
<organism evidence="1">
    <name type="scientific">marine sediment metagenome</name>
    <dbReference type="NCBI Taxonomy" id="412755"/>
    <lineage>
        <taxon>unclassified sequences</taxon>
        <taxon>metagenomes</taxon>
        <taxon>ecological metagenomes</taxon>
    </lineage>
</organism>
<gene>
    <name evidence="1" type="ORF">LCGC14_2922340</name>
</gene>
<name>A0A0F8ZW30_9ZZZZ</name>
<sequence>MTNIYKVIICGCERFYTSNKKAMAYVEDDCDFDKKVTWVDTVEYTDIEGEVVATISKERLY</sequence>
<accession>A0A0F8ZW30</accession>
<comment type="caution">
    <text evidence="1">The sequence shown here is derived from an EMBL/GenBank/DDBJ whole genome shotgun (WGS) entry which is preliminary data.</text>
</comment>